<evidence type="ECO:0000313" key="8">
    <source>
        <dbReference type="Proteomes" id="UP001139031"/>
    </source>
</evidence>
<sequence>MRDSDPLVGAVLGDKLPVRIVRRLGEGGMGTVYLAESTAARLPYAVKVLQPRLCRSEPALRRFFREALAASSIRHPGVISVVDAGNLPDGTGYYVMEFLAGEDLSVTLSRAGRLPWRRVRHIALQICDAMAVVHAHAIVHRTR</sequence>
<dbReference type="InterPro" id="IPR017441">
    <property type="entry name" value="Protein_kinase_ATP_BS"/>
</dbReference>
<name>A0ABS7TYK7_9BACT</name>
<evidence type="ECO:0000256" key="3">
    <source>
        <dbReference type="ARBA" id="ARBA00022777"/>
    </source>
</evidence>
<dbReference type="RefSeq" id="WP_224195028.1">
    <property type="nucleotide sequence ID" value="NZ_JAIRAU010000040.1"/>
</dbReference>
<dbReference type="PANTHER" id="PTHR43289">
    <property type="entry name" value="MITOGEN-ACTIVATED PROTEIN KINASE KINASE KINASE 20-RELATED"/>
    <property type="match status" value="1"/>
</dbReference>
<dbReference type="Gene3D" id="3.30.200.20">
    <property type="entry name" value="Phosphorylase Kinase, domain 1"/>
    <property type="match status" value="1"/>
</dbReference>
<comment type="caution">
    <text evidence="7">The sequence shown here is derived from an EMBL/GenBank/DDBJ whole genome shotgun (WGS) entry which is preliminary data.</text>
</comment>
<dbReference type="PANTHER" id="PTHR43289:SF6">
    <property type="entry name" value="SERINE_THREONINE-PROTEIN KINASE NEKL-3"/>
    <property type="match status" value="1"/>
</dbReference>
<reference evidence="7" key="1">
    <citation type="submission" date="2021-08" db="EMBL/GenBank/DDBJ databases">
        <authorList>
            <person name="Stevens D.C."/>
        </authorList>
    </citation>
    <scope>NUCLEOTIDE SEQUENCE</scope>
    <source>
        <strain evidence="7">DSM 53165</strain>
    </source>
</reference>
<evidence type="ECO:0000256" key="2">
    <source>
        <dbReference type="ARBA" id="ARBA00022741"/>
    </source>
</evidence>
<evidence type="ECO:0000256" key="1">
    <source>
        <dbReference type="ARBA" id="ARBA00022679"/>
    </source>
</evidence>
<keyword evidence="4 5" id="KW-0067">ATP-binding</keyword>
<dbReference type="SMART" id="SM00220">
    <property type="entry name" value="S_TKc"/>
    <property type="match status" value="1"/>
</dbReference>
<evidence type="ECO:0000256" key="4">
    <source>
        <dbReference type="ARBA" id="ARBA00022840"/>
    </source>
</evidence>
<keyword evidence="1" id="KW-0808">Transferase</keyword>
<dbReference type="Gene3D" id="1.10.510.10">
    <property type="entry name" value="Transferase(Phosphotransferase) domain 1"/>
    <property type="match status" value="1"/>
</dbReference>
<dbReference type="InterPro" id="IPR011009">
    <property type="entry name" value="Kinase-like_dom_sf"/>
</dbReference>
<keyword evidence="8" id="KW-1185">Reference proteome</keyword>
<evidence type="ECO:0000256" key="5">
    <source>
        <dbReference type="PROSITE-ProRule" id="PRU10141"/>
    </source>
</evidence>
<gene>
    <name evidence="7" type="ORF">K7C98_28955</name>
</gene>
<dbReference type="InterPro" id="IPR000719">
    <property type="entry name" value="Prot_kinase_dom"/>
</dbReference>
<proteinExistence type="predicted"/>
<dbReference type="EMBL" id="JAIRAU010000040">
    <property type="protein sequence ID" value="MBZ5713284.1"/>
    <property type="molecule type" value="Genomic_DNA"/>
</dbReference>
<feature type="domain" description="Protein kinase" evidence="6">
    <location>
        <begin position="18"/>
        <end position="143"/>
    </location>
</feature>
<dbReference type="GO" id="GO:0016301">
    <property type="term" value="F:kinase activity"/>
    <property type="evidence" value="ECO:0007669"/>
    <property type="project" value="UniProtKB-KW"/>
</dbReference>
<evidence type="ECO:0000259" key="6">
    <source>
        <dbReference type="PROSITE" id="PS50011"/>
    </source>
</evidence>
<keyword evidence="2 5" id="KW-0547">Nucleotide-binding</keyword>
<dbReference type="PROSITE" id="PS50011">
    <property type="entry name" value="PROTEIN_KINASE_DOM"/>
    <property type="match status" value="1"/>
</dbReference>
<organism evidence="7 8">
    <name type="scientific">Nannocystis pusilla</name>
    <dbReference type="NCBI Taxonomy" id="889268"/>
    <lineage>
        <taxon>Bacteria</taxon>
        <taxon>Pseudomonadati</taxon>
        <taxon>Myxococcota</taxon>
        <taxon>Polyangia</taxon>
        <taxon>Nannocystales</taxon>
        <taxon>Nannocystaceae</taxon>
        <taxon>Nannocystis</taxon>
    </lineage>
</organism>
<feature type="binding site" evidence="5">
    <location>
        <position position="47"/>
    </location>
    <ligand>
        <name>ATP</name>
        <dbReference type="ChEBI" id="CHEBI:30616"/>
    </ligand>
</feature>
<dbReference type="Pfam" id="PF00069">
    <property type="entry name" value="Pkinase"/>
    <property type="match status" value="1"/>
</dbReference>
<evidence type="ECO:0000313" key="7">
    <source>
        <dbReference type="EMBL" id="MBZ5713284.1"/>
    </source>
</evidence>
<keyword evidence="3 7" id="KW-0418">Kinase</keyword>
<dbReference type="Proteomes" id="UP001139031">
    <property type="component" value="Unassembled WGS sequence"/>
</dbReference>
<dbReference type="PROSITE" id="PS00107">
    <property type="entry name" value="PROTEIN_KINASE_ATP"/>
    <property type="match status" value="1"/>
</dbReference>
<accession>A0ABS7TYK7</accession>
<dbReference type="SUPFAM" id="SSF56112">
    <property type="entry name" value="Protein kinase-like (PK-like)"/>
    <property type="match status" value="1"/>
</dbReference>
<protein>
    <submittedName>
        <fullName evidence="7">Protein kinase</fullName>
    </submittedName>
</protein>